<reference evidence="3 4" key="1">
    <citation type="submission" date="2014-02" db="EMBL/GenBank/DDBJ databases">
        <title>Draft genome sequence of Lysinibacillus odysseyi NBRC 100172.</title>
        <authorList>
            <person name="Zhang F."/>
            <person name="Wang G."/>
            <person name="Zhang L."/>
        </authorList>
    </citation>
    <scope>NUCLEOTIDE SEQUENCE [LARGE SCALE GENOMIC DNA]</scope>
    <source>
        <strain evidence="3 4">NBRC 100172</strain>
    </source>
</reference>
<dbReference type="AlphaFoldDB" id="A0A0A3IGA5"/>
<dbReference type="PANTHER" id="PTHR45947">
    <property type="entry name" value="SULFOQUINOVOSYL TRANSFERASE SQD2"/>
    <property type="match status" value="1"/>
</dbReference>
<comment type="caution">
    <text evidence="3">The sequence shown here is derived from an EMBL/GenBank/DDBJ whole genome shotgun (WGS) entry which is preliminary data.</text>
</comment>
<feature type="domain" description="Glycosyltransferase subfamily 4-like N-terminal" evidence="2">
    <location>
        <begin position="22"/>
        <end position="163"/>
    </location>
</feature>
<dbReference type="SUPFAM" id="SSF53756">
    <property type="entry name" value="UDP-Glycosyltransferase/glycogen phosphorylase"/>
    <property type="match status" value="1"/>
</dbReference>
<name>A0A0A3IGA5_9BACI</name>
<dbReference type="InterPro" id="IPR001296">
    <property type="entry name" value="Glyco_trans_1"/>
</dbReference>
<dbReference type="OrthoDB" id="9797829at2"/>
<dbReference type="InterPro" id="IPR050194">
    <property type="entry name" value="Glycosyltransferase_grp1"/>
</dbReference>
<dbReference type="RefSeq" id="WP_036155596.1">
    <property type="nucleotide sequence ID" value="NZ_AVCX01000004.1"/>
</dbReference>
<keyword evidence="4" id="KW-1185">Reference proteome</keyword>
<evidence type="ECO:0000313" key="3">
    <source>
        <dbReference type="EMBL" id="KGR83771.1"/>
    </source>
</evidence>
<evidence type="ECO:0000259" key="1">
    <source>
        <dbReference type="Pfam" id="PF00534"/>
    </source>
</evidence>
<evidence type="ECO:0000313" key="4">
    <source>
        <dbReference type="Proteomes" id="UP000030437"/>
    </source>
</evidence>
<dbReference type="EMBL" id="JPVP01000057">
    <property type="protein sequence ID" value="KGR83771.1"/>
    <property type="molecule type" value="Genomic_DNA"/>
</dbReference>
<dbReference type="Pfam" id="PF13439">
    <property type="entry name" value="Glyco_transf_4"/>
    <property type="match status" value="1"/>
</dbReference>
<evidence type="ECO:0008006" key="5">
    <source>
        <dbReference type="Google" id="ProtNLM"/>
    </source>
</evidence>
<gene>
    <name evidence="3" type="ORF">CD32_13790</name>
</gene>
<dbReference type="GO" id="GO:0016757">
    <property type="term" value="F:glycosyltransferase activity"/>
    <property type="evidence" value="ECO:0007669"/>
    <property type="project" value="InterPro"/>
</dbReference>
<dbReference type="Proteomes" id="UP000030437">
    <property type="component" value="Unassembled WGS sequence"/>
</dbReference>
<dbReference type="PANTHER" id="PTHR45947:SF15">
    <property type="entry name" value="TEICHURONIC ACID BIOSYNTHESIS GLYCOSYLTRANSFERASE TUAC-RELATED"/>
    <property type="match status" value="1"/>
</dbReference>
<dbReference type="Gene3D" id="3.40.50.2000">
    <property type="entry name" value="Glycogen Phosphorylase B"/>
    <property type="match status" value="2"/>
</dbReference>
<dbReference type="eggNOG" id="COG0438">
    <property type="taxonomic scope" value="Bacteria"/>
</dbReference>
<accession>A0A0A3IGA5</accession>
<organism evidence="3 4">
    <name type="scientific">Lysinibacillus odysseyi 34hs-1 = NBRC 100172</name>
    <dbReference type="NCBI Taxonomy" id="1220589"/>
    <lineage>
        <taxon>Bacteria</taxon>
        <taxon>Bacillati</taxon>
        <taxon>Bacillota</taxon>
        <taxon>Bacilli</taxon>
        <taxon>Bacillales</taxon>
        <taxon>Bacillaceae</taxon>
        <taxon>Lysinibacillus</taxon>
    </lineage>
</organism>
<proteinExistence type="predicted"/>
<dbReference type="STRING" id="1220589.CD32_13790"/>
<dbReference type="InterPro" id="IPR028098">
    <property type="entry name" value="Glyco_trans_4-like_N"/>
</dbReference>
<evidence type="ECO:0000259" key="2">
    <source>
        <dbReference type="Pfam" id="PF13439"/>
    </source>
</evidence>
<feature type="domain" description="Glycosyl transferase family 1" evidence="1">
    <location>
        <begin position="171"/>
        <end position="330"/>
    </location>
</feature>
<protein>
    <recommendedName>
        <fullName evidence="5">Glycosyl transferase family 1</fullName>
    </recommendedName>
</protein>
<sequence>MKKLLMISNMYPSNEHLSFGIFVKNQVEALRKQGVDVLVAANDNPATGKKNTIIKYGKWAMKTISTAIRHRRSISITHAHYVFPSGVFSLLLKKLFKIPYIVTAHGGDIERMAKKSARIRNWTELILQESDHVIAVGPVLAEQIETEFHIPKEKITICSMGVNRHVFRPGDKKEARNALGLEQDAFTYLFVGNVIKQKGIEELLMAFEKVQTETDRNVKLIIIGSRRDTKFIDSIQPFVDGDVRFVDPQPQPQLVKWFQASDVFVLPSHLEGFGLVALEAVACGTPVIASRVGGLVSLLGDGAGHLVEPENAPELAIEMLSALHTPKEQYSNKESANAILHVHDEQEITKRVLALYESAIKGGAAR</sequence>
<dbReference type="Pfam" id="PF00534">
    <property type="entry name" value="Glycos_transf_1"/>
    <property type="match status" value="1"/>
</dbReference>